<dbReference type="GO" id="GO:0004222">
    <property type="term" value="F:metalloendopeptidase activity"/>
    <property type="evidence" value="ECO:0007669"/>
    <property type="project" value="InterPro"/>
</dbReference>
<evidence type="ECO:0000259" key="3">
    <source>
        <dbReference type="Pfam" id="PF00675"/>
    </source>
</evidence>
<organism evidence="5 6">
    <name type="scientific">Candidatus Yanofskybacteria bacterium GW2011_GWE2_40_11</name>
    <dbReference type="NCBI Taxonomy" id="1619033"/>
    <lineage>
        <taxon>Bacteria</taxon>
        <taxon>Candidatus Yanofskyibacteriota</taxon>
    </lineage>
</organism>
<sequence>MEPKHKLHTFESGLRLITVPMEGTKTATVLVMVGTGSRFETKNINGISHFLEHMMFKGTTKRPDKVQIAKELESIGAEYNAFTSKEYTGYYARASAEKLDLMTDVISDIFLNSLLDEKEIETEKGVIVEEINMYRDMPSRYIGDLFEGLLYKDQPLGWDVTGEKEIVTALKREDFVNYFNTHYIAENTIVAIAGNITNEQGRAVVEKYFTNAREGKPISKLAVDDKQAEPQVLIHWKETDQAHFNLGVRAFDMFDERRYALSLLSLIFGGSMTSRLFQEVREKRGLAYYVGASADLLTDCGMFTTRAGVNKDKAVEAVEVVLDEMRKLKNDGVTEAELQQAKDHLNGSMAIYLESSMNMASDYCDSVLFENKVLTPEERLDKINRVTLEEVNQLARDLIDNSKLNFAIIGPYKDTEQFKKIIKI</sequence>
<evidence type="ECO:0000256" key="1">
    <source>
        <dbReference type="ARBA" id="ARBA00007261"/>
    </source>
</evidence>
<dbReference type="PANTHER" id="PTHR11851">
    <property type="entry name" value="METALLOPROTEASE"/>
    <property type="match status" value="1"/>
</dbReference>
<gene>
    <name evidence="5" type="ORF">UT75_C0011G0014</name>
</gene>
<feature type="domain" description="Peptidase M16 C-terminal" evidence="4">
    <location>
        <begin position="170"/>
        <end position="343"/>
    </location>
</feature>
<dbReference type="GO" id="GO:0006508">
    <property type="term" value="P:proteolysis"/>
    <property type="evidence" value="ECO:0007669"/>
    <property type="project" value="InterPro"/>
</dbReference>
<dbReference type="InterPro" id="IPR050361">
    <property type="entry name" value="MPP/UQCRC_Complex"/>
</dbReference>
<dbReference type="Proteomes" id="UP000034072">
    <property type="component" value="Unassembled WGS sequence"/>
</dbReference>
<evidence type="ECO:0000313" key="5">
    <source>
        <dbReference type="EMBL" id="KKR39986.1"/>
    </source>
</evidence>
<dbReference type="PATRIC" id="fig|1619033.3.peg.771"/>
<accession>A0A0G0QRJ6</accession>
<protein>
    <submittedName>
        <fullName evidence="5">Processing peptidase</fullName>
    </submittedName>
</protein>
<proteinExistence type="inferred from homology"/>
<dbReference type="PROSITE" id="PS00143">
    <property type="entry name" value="INSULINASE"/>
    <property type="match status" value="1"/>
</dbReference>
<dbReference type="InterPro" id="IPR001431">
    <property type="entry name" value="Pept_M16_Zn_BS"/>
</dbReference>
<evidence type="ECO:0000313" key="6">
    <source>
        <dbReference type="Proteomes" id="UP000034072"/>
    </source>
</evidence>
<feature type="domain" description="Peptidase M16 N-terminal" evidence="3">
    <location>
        <begin position="22"/>
        <end position="157"/>
    </location>
</feature>
<evidence type="ECO:0000259" key="4">
    <source>
        <dbReference type="Pfam" id="PF05193"/>
    </source>
</evidence>
<dbReference type="InterPro" id="IPR011249">
    <property type="entry name" value="Metalloenz_LuxS/M16"/>
</dbReference>
<comment type="caution">
    <text evidence="5">The sequence shown here is derived from an EMBL/GenBank/DDBJ whole genome shotgun (WGS) entry which is preliminary data.</text>
</comment>
<dbReference type="SUPFAM" id="SSF63411">
    <property type="entry name" value="LuxS/MPP-like metallohydrolase"/>
    <property type="match status" value="2"/>
</dbReference>
<dbReference type="GO" id="GO:0046872">
    <property type="term" value="F:metal ion binding"/>
    <property type="evidence" value="ECO:0007669"/>
    <property type="project" value="InterPro"/>
</dbReference>
<comment type="similarity">
    <text evidence="1 2">Belongs to the peptidase M16 family.</text>
</comment>
<dbReference type="EMBL" id="LBXZ01000011">
    <property type="protein sequence ID" value="KKR39986.1"/>
    <property type="molecule type" value="Genomic_DNA"/>
</dbReference>
<dbReference type="Pfam" id="PF00675">
    <property type="entry name" value="Peptidase_M16"/>
    <property type="match status" value="1"/>
</dbReference>
<dbReference type="AlphaFoldDB" id="A0A0G0QRJ6"/>
<reference evidence="5 6" key="1">
    <citation type="journal article" date="2015" name="Nature">
        <title>rRNA introns, odd ribosomes, and small enigmatic genomes across a large radiation of phyla.</title>
        <authorList>
            <person name="Brown C.T."/>
            <person name="Hug L.A."/>
            <person name="Thomas B.C."/>
            <person name="Sharon I."/>
            <person name="Castelle C.J."/>
            <person name="Singh A."/>
            <person name="Wilkins M.J."/>
            <person name="Williams K.H."/>
            <person name="Banfield J.F."/>
        </authorList>
    </citation>
    <scope>NUCLEOTIDE SEQUENCE [LARGE SCALE GENOMIC DNA]</scope>
</reference>
<dbReference type="PANTHER" id="PTHR11851:SF49">
    <property type="entry name" value="MITOCHONDRIAL-PROCESSING PEPTIDASE SUBUNIT ALPHA"/>
    <property type="match status" value="1"/>
</dbReference>
<dbReference type="Gene3D" id="3.30.830.10">
    <property type="entry name" value="Metalloenzyme, LuxS/M16 peptidase-like"/>
    <property type="match status" value="2"/>
</dbReference>
<evidence type="ECO:0000256" key="2">
    <source>
        <dbReference type="RuleBase" id="RU004447"/>
    </source>
</evidence>
<dbReference type="InterPro" id="IPR011765">
    <property type="entry name" value="Pept_M16_N"/>
</dbReference>
<name>A0A0G0QRJ6_9BACT</name>
<dbReference type="InterPro" id="IPR007863">
    <property type="entry name" value="Peptidase_M16_C"/>
</dbReference>
<dbReference type="Pfam" id="PF05193">
    <property type="entry name" value="Peptidase_M16_C"/>
    <property type="match status" value="1"/>
</dbReference>